<organism evidence="2 3">
    <name type="scientific">Pseudoalteromonas rubra</name>
    <dbReference type="NCBI Taxonomy" id="43658"/>
    <lineage>
        <taxon>Bacteria</taxon>
        <taxon>Pseudomonadati</taxon>
        <taxon>Pseudomonadota</taxon>
        <taxon>Gammaproteobacteria</taxon>
        <taxon>Alteromonadales</taxon>
        <taxon>Pseudoalteromonadaceae</taxon>
        <taxon>Pseudoalteromonas</taxon>
    </lineage>
</organism>
<feature type="transmembrane region" description="Helical" evidence="1">
    <location>
        <begin position="9"/>
        <end position="30"/>
    </location>
</feature>
<reference evidence="3" key="1">
    <citation type="submission" date="2015-07" db="EMBL/GenBank/DDBJ databases">
        <title>Draft genome sequence of a Pseudoalteromonas rubra strain, OCN096, isolated from Kaneohe Bay, Oahu, Hawaii.</title>
        <authorList>
            <person name="Beurmann S."/>
            <person name="Ushijima B."/>
            <person name="Belcaid M."/>
            <person name="Callahan S.M."/>
            <person name="Aeby G.S."/>
        </authorList>
    </citation>
    <scope>NUCLEOTIDE SEQUENCE [LARGE SCALE GENOMIC DNA]</scope>
    <source>
        <strain evidence="3">OCN096</strain>
    </source>
</reference>
<dbReference type="OrthoDB" id="6308638at2"/>
<proteinExistence type="predicted"/>
<dbReference type="AlphaFoldDB" id="A0A0L0ETT0"/>
<dbReference type="Proteomes" id="UP000036850">
    <property type="component" value="Unassembled WGS sequence"/>
</dbReference>
<evidence type="ECO:0000256" key="1">
    <source>
        <dbReference type="SAM" id="Phobius"/>
    </source>
</evidence>
<protein>
    <submittedName>
        <fullName evidence="2">Uncharacterized protein</fullName>
    </submittedName>
</protein>
<accession>A0A0L0ETT0</accession>
<keyword evidence="1" id="KW-0812">Transmembrane</keyword>
<evidence type="ECO:0000313" key="2">
    <source>
        <dbReference type="EMBL" id="KNC67785.1"/>
    </source>
</evidence>
<gene>
    <name evidence="2" type="ORF">AC626_08610</name>
</gene>
<dbReference type="PATRIC" id="fig|43658.6.peg.3230"/>
<feature type="transmembrane region" description="Helical" evidence="1">
    <location>
        <begin position="59"/>
        <end position="78"/>
    </location>
</feature>
<keyword evidence="1" id="KW-0472">Membrane</keyword>
<comment type="caution">
    <text evidence="2">The sequence shown here is derived from an EMBL/GenBank/DDBJ whole genome shotgun (WGS) entry which is preliminary data.</text>
</comment>
<name>A0A0L0ETT0_9GAMM</name>
<keyword evidence="1" id="KW-1133">Transmembrane helix</keyword>
<evidence type="ECO:0000313" key="3">
    <source>
        <dbReference type="Proteomes" id="UP000036850"/>
    </source>
</evidence>
<dbReference type="EMBL" id="LFZX01000049">
    <property type="protein sequence ID" value="KNC67785.1"/>
    <property type="molecule type" value="Genomic_DNA"/>
</dbReference>
<sequence>MRNTVPEAWYLVILIVAVVVLPFIVGLLTMKVYRHFRPLERNEQDSIGLADLTENRDGFFKLFFVGLLICLPVFLLLYQAG</sequence>